<organism evidence="3 4">
    <name type="scientific">Azoarcus indigens</name>
    <dbReference type="NCBI Taxonomy" id="29545"/>
    <lineage>
        <taxon>Bacteria</taxon>
        <taxon>Pseudomonadati</taxon>
        <taxon>Pseudomonadota</taxon>
        <taxon>Betaproteobacteria</taxon>
        <taxon>Rhodocyclales</taxon>
        <taxon>Zoogloeaceae</taxon>
        <taxon>Azoarcus</taxon>
    </lineage>
</organism>
<keyword evidence="1" id="KW-1133">Transmembrane helix</keyword>
<protein>
    <submittedName>
        <fullName evidence="3">Putative solute:sodium symporter small subunit</fullName>
    </submittedName>
</protein>
<dbReference type="OrthoDB" id="9797746at2"/>
<keyword evidence="1" id="KW-0472">Membrane</keyword>
<name>A0A4R6DYL5_9RHOO</name>
<keyword evidence="1" id="KW-0812">Transmembrane</keyword>
<dbReference type="AlphaFoldDB" id="A0A4R6DYL5"/>
<feature type="domain" description="Sodium symporter small subunit" evidence="2">
    <location>
        <begin position="7"/>
        <end position="83"/>
    </location>
</feature>
<gene>
    <name evidence="3" type="ORF">C7389_11077</name>
</gene>
<sequence length="87" mass="10070">MTLTARHRAYWRRNLALTLGLLALWFLVSFLPGYYATELNNIVFLGFPLGFYVFAQGTPLIHLLIIGIYVLIMNRLDKRFGVDEHGR</sequence>
<reference evidence="3 4" key="1">
    <citation type="submission" date="2019-03" db="EMBL/GenBank/DDBJ databases">
        <title>Genomic Encyclopedia of Type Strains, Phase IV (KMG-IV): sequencing the most valuable type-strain genomes for metagenomic binning, comparative biology and taxonomic classification.</title>
        <authorList>
            <person name="Goeker M."/>
        </authorList>
    </citation>
    <scope>NUCLEOTIDE SEQUENCE [LARGE SCALE GENOMIC DNA]</scope>
    <source>
        <strain evidence="3 4">DSM 12121</strain>
    </source>
</reference>
<evidence type="ECO:0000256" key="1">
    <source>
        <dbReference type="SAM" id="Phobius"/>
    </source>
</evidence>
<dbReference type="InterPro" id="IPR019886">
    <property type="entry name" value="Na_symporter_ssu"/>
</dbReference>
<evidence type="ECO:0000259" key="2">
    <source>
        <dbReference type="Pfam" id="PF13937"/>
    </source>
</evidence>
<dbReference type="EMBL" id="SNVV01000010">
    <property type="protein sequence ID" value="TDN49984.1"/>
    <property type="molecule type" value="Genomic_DNA"/>
</dbReference>
<keyword evidence="4" id="KW-1185">Reference proteome</keyword>
<dbReference type="NCBIfam" id="TIGR03647">
    <property type="entry name" value="Na_symport_sm"/>
    <property type="match status" value="1"/>
</dbReference>
<accession>A0A4R6DYL5</accession>
<dbReference type="RefSeq" id="WP_133592012.1">
    <property type="nucleotide sequence ID" value="NZ_SNVV01000010.1"/>
</dbReference>
<comment type="caution">
    <text evidence="3">The sequence shown here is derived from an EMBL/GenBank/DDBJ whole genome shotgun (WGS) entry which is preliminary data.</text>
</comment>
<dbReference type="Proteomes" id="UP000295129">
    <property type="component" value="Unassembled WGS sequence"/>
</dbReference>
<evidence type="ECO:0000313" key="3">
    <source>
        <dbReference type="EMBL" id="TDN49984.1"/>
    </source>
</evidence>
<feature type="transmembrane region" description="Helical" evidence="1">
    <location>
        <begin position="15"/>
        <end position="37"/>
    </location>
</feature>
<proteinExistence type="predicted"/>
<feature type="transmembrane region" description="Helical" evidence="1">
    <location>
        <begin position="49"/>
        <end position="72"/>
    </location>
</feature>
<dbReference type="Pfam" id="PF13937">
    <property type="entry name" value="DUF4212"/>
    <property type="match status" value="1"/>
</dbReference>
<evidence type="ECO:0000313" key="4">
    <source>
        <dbReference type="Proteomes" id="UP000295129"/>
    </source>
</evidence>